<sequence length="94" mass="11085">MVNHISGSKSFVNRRLIVRQEAVKTRQQFELEVETTRREVVDIRQRFEAQQAKMQEMRIKQNEMETLSKTLMSQAQLLHKKFETSEAGCSRMLA</sequence>
<feature type="coiled-coil region" evidence="1">
    <location>
        <begin position="19"/>
        <end position="46"/>
    </location>
</feature>
<proteinExistence type="predicted"/>
<protein>
    <submittedName>
        <fullName evidence="2">Uncharacterized protein</fullName>
    </submittedName>
</protein>
<dbReference type="AlphaFoldDB" id="A0AAP0WYI0"/>
<keyword evidence="1" id="KW-0175">Coiled coil</keyword>
<reference evidence="2 3" key="1">
    <citation type="journal article" date="2024" name="Plant J.">
        <title>Genome sequences and population genomics reveal climatic adaptation and genomic divergence between two closely related sweetgum species.</title>
        <authorList>
            <person name="Xu W.Q."/>
            <person name="Ren C.Q."/>
            <person name="Zhang X.Y."/>
            <person name="Comes H.P."/>
            <person name="Liu X.H."/>
            <person name="Li Y.G."/>
            <person name="Kettle C.J."/>
            <person name="Jalonen R."/>
            <person name="Gaisberger H."/>
            <person name="Ma Y.Z."/>
            <person name="Qiu Y.X."/>
        </authorList>
    </citation>
    <scope>NUCLEOTIDE SEQUENCE [LARGE SCALE GENOMIC DNA]</scope>
    <source>
        <strain evidence="2">Hangzhou</strain>
    </source>
</reference>
<evidence type="ECO:0000256" key="1">
    <source>
        <dbReference type="SAM" id="Coils"/>
    </source>
</evidence>
<organism evidence="2 3">
    <name type="scientific">Liquidambar formosana</name>
    <name type="common">Formosan gum</name>
    <dbReference type="NCBI Taxonomy" id="63359"/>
    <lineage>
        <taxon>Eukaryota</taxon>
        <taxon>Viridiplantae</taxon>
        <taxon>Streptophyta</taxon>
        <taxon>Embryophyta</taxon>
        <taxon>Tracheophyta</taxon>
        <taxon>Spermatophyta</taxon>
        <taxon>Magnoliopsida</taxon>
        <taxon>eudicotyledons</taxon>
        <taxon>Gunneridae</taxon>
        <taxon>Pentapetalae</taxon>
        <taxon>Saxifragales</taxon>
        <taxon>Altingiaceae</taxon>
        <taxon>Liquidambar</taxon>
    </lineage>
</organism>
<name>A0AAP0WYI0_LIQFO</name>
<keyword evidence="3" id="KW-1185">Reference proteome</keyword>
<dbReference type="Proteomes" id="UP001415857">
    <property type="component" value="Unassembled WGS sequence"/>
</dbReference>
<comment type="caution">
    <text evidence="2">The sequence shown here is derived from an EMBL/GenBank/DDBJ whole genome shotgun (WGS) entry which is preliminary data.</text>
</comment>
<dbReference type="EMBL" id="JBBPBK010000006">
    <property type="protein sequence ID" value="KAK9283777.1"/>
    <property type="molecule type" value="Genomic_DNA"/>
</dbReference>
<accession>A0AAP0WYI0</accession>
<gene>
    <name evidence="2" type="ORF">L1049_012029</name>
</gene>
<evidence type="ECO:0000313" key="3">
    <source>
        <dbReference type="Proteomes" id="UP001415857"/>
    </source>
</evidence>
<evidence type="ECO:0000313" key="2">
    <source>
        <dbReference type="EMBL" id="KAK9283777.1"/>
    </source>
</evidence>